<accession>E2BL59</accession>
<evidence type="ECO:0000313" key="2">
    <source>
        <dbReference type="Proteomes" id="UP000008237"/>
    </source>
</evidence>
<sequence>MPLKDFSGNPFHAVAERSQWCTARTPNGTLCDGRLLRDKRTQTAAGQCDYAYLRALFLPINQVPSRASGHVLSFMRNSKGARTRPSRTSVADLNCDIEFYGCVSECILHRPRSIYQSGARFSGKSSNVVQLLSLLNAANAKSAKISILSDITSRL</sequence>
<dbReference type="EMBL" id="GL448943">
    <property type="protein sequence ID" value="EFN83577.1"/>
    <property type="molecule type" value="Genomic_DNA"/>
</dbReference>
<dbReference type="Proteomes" id="UP000008237">
    <property type="component" value="Unassembled WGS sequence"/>
</dbReference>
<name>E2BL59_HARSA</name>
<reference evidence="1 2" key="1">
    <citation type="journal article" date="2010" name="Science">
        <title>Genomic comparison of the ants Camponotus floridanus and Harpegnathos saltator.</title>
        <authorList>
            <person name="Bonasio R."/>
            <person name="Zhang G."/>
            <person name="Ye C."/>
            <person name="Mutti N.S."/>
            <person name="Fang X."/>
            <person name="Qin N."/>
            <person name="Donahue G."/>
            <person name="Yang P."/>
            <person name="Li Q."/>
            <person name="Li C."/>
            <person name="Zhang P."/>
            <person name="Huang Z."/>
            <person name="Berger S.L."/>
            <person name="Reinberg D."/>
            <person name="Wang J."/>
            <person name="Liebig J."/>
        </authorList>
    </citation>
    <scope>NUCLEOTIDE SEQUENCE [LARGE SCALE GENOMIC DNA]</scope>
    <source>
        <strain evidence="1 2">R22 G/1</strain>
    </source>
</reference>
<gene>
    <name evidence="1" type="ORF">EAI_05326</name>
</gene>
<proteinExistence type="predicted"/>
<keyword evidence="2" id="KW-1185">Reference proteome</keyword>
<evidence type="ECO:0000313" key="1">
    <source>
        <dbReference type="EMBL" id="EFN83577.1"/>
    </source>
</evidence>
<dbReference type="InParanoid" id="E2BL59"/>
<organism evidence="2">
    <name type="scientific">Harpegnathos saltator</name>
    <name type="common">Jerdon's jumping ant</name>
    <dbReference type="NCBI Taxonomy" id="610380"/>
    <lineage>
        <taxon>Eukaryota</taxon>
        <taxon>Metazoa</taxon>
        <taxon>Ecdysozoa</taxon>
        <taxon>Arthropoda</taxon>
        <taxon>Hexapoda</taxon>
        <taxon>Insecta</taxon>
        <taxon>Pterygota</taxon>
        <taxon>Neoptera</taxon>
        <taxon>Endopterygota</taxon>
        <taxon>Hymenoptera</taxon>
        <taxon>Apocrita</taxon>
        <taxon>Aculeata</taxon>
        <taxon>Formicoidea</taxon>
        <taxon>Formicidae</taxon>
        <taxon>Ponerinae</taxon>
        <taxon>Ponerini</taxon>
        <taxon>Harpegnathos</taxon>
    </lineage>
</organism>
<protein>
    <submittedName>
        <fullName evidence="1">Uncharacterized protein</fullName>
    </submittedName>
</protein>
<dbReference type="AlphaFoldDB" id="E2BL59"/>